<feature type="transmembrane region" description="Helical" evidence="9">
    <location>
        <begin position="1049"/>
        <end position="1069"/>
    </location>
</feature>
<accession>A0A6A6ZHG7</accession>
<keyword evidence="6 9" id="KW-1133">Transmembrane helix</keyword>
<dbReference type="GO" id="GO:0005524">
    <property type="term" value="F:ATP binding"/>
    <property type="evidence" value="ECO:0007669"/>
    <property type="project" value="UniProtKB-KW"/>
</dbReference>
<dbReference type="PROSITE" id="PS00211">
    <property type="entry name" value="ABC_TRANSPORTER_1"/>
    <property type="match status" value="1"/>
</dbReference>
<feature type="transmembrane region" description="Helical" evidence="9">
    <location>
        <begin position="1081"/>
        <end position="1101"/>
    </location>
</feature>
<dbReference type="GO" id="GO:0016020">
    <property type="term" value="C:membrane"/>
    <property type="evidence" value="ECO:0007669"/>
    <property type="project" value="UniProtKB-SubCell"/>
</dbReference>
<feature type="transmembrane region" description="Helical" evidence="9">
    <location>
        <begin position="1159"/>
        <end position="1184"/>
    </location>
</feature>
<evidence type="ECO:0000256" key="6">
    <source>
        <dbReference type="ARBA" id="ARBA00022989"/>
    </source>
</evidence>
<dbReference type="GO" id="GO:0016887">
    <property type="term" value="F:ATP hydrolysis activity"/>
    <property type="evidence" value="ECO:0007669"/>
    <property type="project" value="InterPro"/>
</dbReference>
<sequence length="1340" mass="148155">MDPQSKSAAEAPVEEHEKDGRPTEVTEVLRPKEEPPHTDSIRQISTSTSYHNNTISLHAVEPVSVRLEHLTVSVDEAPNALAKLFSKNKAPPSHNHVKTILDDISAEMPSGTLTAIIGGSGSGKTSLLNQMSGRMQGKRLATSGRTFFNGSEDPTSIRSAYVIQQDILLPTLTVRETLTYAAQLRLPSSVSQAERKQLVEEVILELGLKEAADTRIGNHVHKGCSGGEKRRTSIGVQLLSNPSLLWLDEPTTGLDSTSAFQVVKTLQNLARRGRTIIVTIHQPRSEIFSLFDNVVLLTRGSPAYAGSAKGCLSYFANLGHEMPPFTNPAEYIIDVVSVDNRSEEAEAAAEIRVNHIKEAWRKHLSKSANEKDNPGSRAAGDVGSQLRSSRVKNTALIQQIRVLTARTWVVTIRDPMGMFGSLLEAVAMAIITGWIFLNLDGSLSGIRSRQGALYNAAALQGYLILLYETYRLTTDIQLFDEERRQGVVSIPAFLVSRRLARFFIEDIPVPLIFSLIYYFMCGFRADGGQFLTFFSVVLLLHYIAVCFSMTCIAISRNFAGASLVANLAYTLQSMGCGYFIQSNTIPIYVRWTKWVCYLFYGFGALSANEFTNQFYDCPLDGGPSNPACKEYTGEFILASLGFPGDWIWRPMLAMTGYVIAFYIGAGVLLKYWSAEIVMARARPSNMDASAGKEKMAEPRPGDVRTVTIRLNDFALNIERRALRKQWTKEILKPLTADFRAGSLNVIMGPSGSGKTSLLNGMAGRLKDDISTRYKKSGTMTFNGATPSQDVVHSICSFVTQDDDALLASLTVRETLRYAAGLRLPKWMSKAQKMQRAEEILLKMGLKDCADNLIGNDLIKGISGGEKRRVTIAVQILTEPRVLLLDEPLSGLDAFTALSIVDVLQGLAKEGRTLVVTIHQPRSDLFAHFGNILLLARGGHPIYAGPAKDMLGHFSTQGYECPRHVNPADFALDLITVDLQHEAREAASRAKVRKLIESWNSDMFRAAQSGSIATPAELGSLAREPSSFLPAYSILVRRMARNMFRQPDIMIARIMQVVGLGLVLALYFAPLKNDYFAIQNRMGFLVEIAPLYFVGMLNNIAVYPIERDVFYRDFEDRIYGVEAFFMTYISLTTPFEIISCIIFSVLAVLACGLERDAPTFFIITFNAFCITSCGESLGIAFNTLFTHTGFSVNFMSVFLSVAQVMSGVLSLNVPSFLQAFNHLSPLKWAVGNMAVYTLRDLKFTCEDWQKVNGQCPITTGEQVLDLYKLNVNPEMNIMALGICAIVYRFLAYVVLKVVKERWVGRLWKTLGGGKKKDETTSQNSTETSRNTASRDDDGVQT</sequence>
<evidence type="ECO:0000256" key="2">
    <source>
        <dbReference type="ARBA" id="ARBA00022448"/>
    </source>
</evidence>
<dbReference type="PANTHER" id="PTHR48041">
    <property type="entry name" value="ABC TRANSPORTER G FAMILY MEMBER 28"/>
    <property type="match status" value="1"/>
</dbReference>
<reference evidence="11" key="1">
    <citation type="journal article" date="2020" name="Stud. Mycol.">
        <title>101 Dothideomycetes genomes: a test case for predicting lifestyles and emergence of pathogens.</title>
        <authorList>
            <person name="Haridas S."/>
            <person name="Albert R."/>
            <person name="Binder M."/>
            <person name="Bloem J."/>
            <person name="Labutti K."/>
            <person name="Salamov A."/>
            <person name="Andreopoulos B."/>
            <person name="Baker S."/>
            <person name="Barry K."/>
            <person name="Bills G."/>
            <person name="Bluhm B."/>
            <person name="Cannon C."/>
            <person name="Castanera R."/>
            <person name="Culley D."/>
            <person name="Daum C."/>
            <person name="Ezra D."/>
            <person name="Gonzalez J."/>
            <person name="Henrissat B."/>
            <person name="Kuo A."/>
            <person name="Liang C."/>
            <person name="Lipzen A."/>
            <person name="Lutzoni F."/>
            <person name="Magnuson J."/>
            <person name="Mondo S."/>
            <person name="Nolan M."/>
            <person name="Ohm R."/>
            <person name="Pangilinan J."/>
            <person name="Park H.-J."/>
            <person name="Ramirez L."/>
            <person name="Alfaro M."/>
            <person name="Sun H."/>
            <person name="Tritt A."/>
            <person name="Yoshinaga Y."/>
            <person name="Zwiers L.-H."/>
            <person name="Turgeon B."/>
            <person name="Goodwin S."/>
            <person name="Spatafora J."/>
            <person name="Crous P."/>
            <person name="Grigoriev I."/>
        </authorList>
    </citation>
    <scope>NUCLEOTIDE SEQUENCE</scope>
    <source>
        <strain evidence="11">CBS 113818</strain>
    </source>
</reference>
<comment type="subcellular location">
    <subcellularLocation>
        <location evidence="1">Membrane</location>
        <topology evidence="1">Multi-pass membrane protein</topology>
    </subcellularLocation>
</comment>
<feature type="transmembrane region" description="Helical" evidence="9">
    <location>
        <begin position="1196"/>
        <end position="1216"/>
    </location>
</feature>
<dbReference type="InterPro" id="IPR003439">
    <property type="entry name" value="ABC_transporter-like_ATP-bd"/>
</dbReference>
<dbReference type="GO" id="GO:0140359">
    <property type="term" value="F:ABC-type transporter activity"/>
    <property type="evidence" value="ECO:0007669"/>
    <property type="project" value="InterPro"/>
</dbReference>
<protein>
    <submittedName>
        <fullName evidence="11">ABC transporter-like protein</fullName>
    </submittedName>
</protein>
<gene>
    <name evidence="11" type="ORF">CC86DRAFT_361898</name>
</gene>
<keyword evidence="4" id="KW-0547">Nucleotide-binding</keyword>
<dbReference type="PANTHER" id="PTHR48041:SF119">
    <property type="entry name" value="ROA1P"/>
    <property type="match status" value="1"/>
</dbReference>
<dbReference type="Pfam" id="PF19055">
    <property type="entry name" value="ABC2_membrane_7"/>
    <property type="match status" value="2"/>
</dbReference>
<evidence type="ECO:0000259" key="10">
    <source>
        <dbReference type="PROSITE" id="PS50893"/>
    </source>
</evidence>
<feature type="compositionally biased region" description="Basic and acidic residues" evidence="8">
    <location>
        <begin position="13"/>
        <end position="40"/>
    </location>
</feature>
<dbReference type="InterPro" id="IPR017871">
    <property type="entry name" value="ABC_transporter-like_CS"/>
</dbReference>
<feature type="transmembrane region" description="Helical" evidence="9">
    <location>
        <begin position="416"/>
        <end position="439"/>
    </location>
</feature>
<feature type="transmembrane region" description="Helical" evidence="9">
    <location>
        <begin position="651"/>
        <end position="672"/>
    </location>
</feature>
<evidence type="ECO:0000256" key="4">
    <source>
        <dbReference type="ARBA" id="ARBA00022741"/>
    </source>
</evidence>
<evidence type="ECO:0000256" key="3">
    <source>
        <dbReference type="ARBA" id="ARBA00022692"/>
    </source>
</evidence>
<dbReference type="InterPro" id="IPR050352">
    <property type="entry name" value="ABCG_transporters"/>
</dbReference>
<feature type="transmembrane region" description="Helical" evidence="9">
    <location>
        <begin position="1122"/>
        <end position="1147"/>
    </location>
</feature>
<feature type="compositionally biased region" description="Basic and acidic residues" evidence="8">
    <location>
        <begin position="1331"/>
        <end position="1340"/>
    </location>
</feature>
<dbReference type="FunFam" id="3.40.50.300:FF:006099">
    <property type="entry name" value="Uncharacterized protein"/>
    <property type="match status" value="1"/>
</dbReference>
<evidence type="ECO:0000256" key="7">
    <source>
        <dbReference type="ARBA" id="ARBA00023136"/>
    </source>
</evidence>
<feature type="transmembrane region" description="Helical" evidence="9">
    <location>
        <begin position="1276"/>
        <end position="1297"/>
    </location>
</feature>
<dbReference type="Pfam" id="PF00005">
    <property type="entry name" value="ABC_tran"/>
    <property type="match status" value="2"/>
</dbReference>
<feature type="region of interest" description="Disordered" evidence="8">
    <location>
        <begin position="1311"/>
        <end position="1340"/>
    </location>
</feature>
<keyword evidence="5" id="KW-0067">ATP-binding</keyword>
<dbReference type="Proteomes" id="UP000799424">
    <property type="component" value="Unassembled WGS sequence"/>
</dbReference>
<evidence type="ECO:0000256" key="1">
    <source>
        <dbReference type="ARBA" id="ARBA00004141"/>
    </source>
</evidence>
<keyword evidence="12" id="KW-1185">Reference proteome</keyword>
<feature type="transmembrane region" description="Helical" evidence="9">
    <location>
        <begin position="531"/>
        <end position="554"/>
    </location>
</feature>
<dbReference type="FunFam" id="3.40.50.300:FF:001433">
    <property type="entry name" value="ABC transporter, putative"/>
    <property type="match status" value="1"/>
</dbReference>
<evidence type="ECO:0000313" key="12">
    <source>
        <dbReference type="Proteomes" id="UP000799424"/>
    </source>
</evidence>
<feature type="domain" description="ABC transporter" evidence="10">
    <location>
        <begin position="708"/>
        <end position="962"/>
    </location>
</feature>
<feature type="transmembrane region" description="Helical" evidence="9">
    <location>
        <begin position="561"/>
        <end position="580"/>
    </location>
</feature>
<dbReference type="SUPFAM" id="SSF52540">
    <property type="entry name" value="P-loop containing nucleoside triphosphate hydrolases"/>
    <property type="match status" value="2"/>
</dbReference>
<dbReference type="InterPro" id="IPR003593">
    <property type="entry name" value="AAA+_ATPase"/>
</dbReference>
<evidence type="ECO:0000256" key="8">
    <source>
        <dbReference type="SAM" id="MobiDB-lite"/>
    </source>
</evidence>
<dbReference type="InterPro" id="IPR043926">
    <property type="entry name" value="ABCG_dom"/>
</dbReference>
<keyword evidence="7 9" id="KW-0472">Membrane</keyword>
<evidence type="ECO:0000313" key="11">
    <source>
        <dbReference type="EMBL" id="KAF2819695.1"/>
    </source>
</evidence>
<dbReference type="SMART" id="SM00382">
    <property type="entry name" value="AAA"/>
    <property type="match status" value="2"/>
</dbReference>
<evidence type="ECO:0000256" key="9">
    <source>
        <dbReference type="SAM" id="Phobius"/>
    </source>
</evidence>
<dbReference type="OrthoDB" id="66620at2759"/>
<dbReference type="EMBL" id="MU006243">
    <property type="protein sequence ID" value="KAF2819695.1"/>
    <property type="molecule type" value="Genomic_DNA"/>
</dbReference>
<feature type="region of interest" description="Disordered" evidence="8">
    <location>
        <begin position="1"/>
        <end position="46"/>
    </location>
</feature>
<feature type="region of interest" description="Disordered" evidence="8">
    <location>
        <begin position="365"/>
        <end position="385"/>
    </location>
</feature>
<evidence type="ECO:0000256" key="5">
    <source>
        <dbReference type="ARBA" id="ARBA00022840"/>
    </source>
</evidence>
<proteinExistence type="predicted"/>
<name>A0A6A6ZHG7_9PLEO</name>
<organism evidence="11 12">
    <name type="scientific">Ophiobolus disseminans</name>
    <dbReference type="NCBI Taxonomy" id="1469910"/>
    <lineage>
        <taxon>Eukaryota</taxon>
        <taxon>Fungi</taxon>
        <taxon>Dikarya</taxon>
        <taxon>Ascomycota</taxon>
        <taxon>Pezizomycotina</taxon>
        <taxon>Dothideomycetes</taxon>
        <taxon>Pleosporomycetidae</taxon>
        <taxon>Pleosporales</taxon>
        <taxon>Pleosporineae</taxon>
        <taxon>Phaeosphaeriaceae</taxon>
        <taxon>Ophiobolus</taxon>
    </lineage>
</organism>
<dbReference type="Pfam" id="PF01061">
    <property type="entry name" value="ABC2_membrane"/>
    <property type="match status" value="2"/>
</dbReference>
<dbReference type="InterPro" id="IPR027417">
    <property type="entry name" value="P-loop_NTPase"/>
</dbReference>
<feature type="compositionally biased region" description="Polar residues" evidence="8">
    <location>
        <begin position="1319"/>
        <end position="1330"/>
    </location>
</feature>
<dbReference type="Gene3D" id="3.40.50.300">
    <property type="entry name" value="P-loop containing nucleotide triphosphate hydrolases"/>
    <property type="match status" value="2"/>
</dbReference>
<dbReference type="InterPro" id="IPR013525">
    <property type="entry name" value="ABC2_TM"/>
</dbReference>
<feature type="transmembrane region" description="Helical" evidence="9">
    <location>
        <begin position="507"/>
        <end position="525"/>
    </location>
</feature>
<keyword evidence="3 9" id="KW-0812">Transmembrane</keyword>
<feature type="domain" description="ABC transporter" evidence="10">
    <location>
        <begin position="65"/>
        <end position="324"/>
    </location>
</feature>
<dbReference type="PROSITE" id="PS50893">
    <property type="entry name" value="ABC_TRANSPORTER_2"/>
    <property type="match status" value="2"/>
</dbReference>
<keyword evidence="2" id="KW-0813">Transport</keyword>